<dbReference type="Gene3D" id="3.40.190.150">
    <property type="entry name" value="Bordetella uptake gene, domain 1"/>
    <property type="match status" value="1"/>
</dbReference>
<comment type="caution">
    <text evidence="3">The sequence shown here is derived from an EMBL/GenBank/DDBJ whole genome shotgun (WGS) entry which is preliminary data.</text>
</comment>
<dbReference type="Proteomes" id="UP000620596">
    <property type="component" value="Unassembled WGS sequence"/>
</dbReference>
<evidence type="ECO:0000313" key="4">
    <source>
        <dbReference type="Proteomes" id="UP000620596"/>
    </source>
</evidence>
<dbReference type="RefSeq" id="WP_188710214.1">
    <property type="nucleotide sequence ID" value="NZ_BMIG01000022.1"/>
</dbReference>
<dbReference type="PIRSF" id="PIRSF017082">
    <property type="entry name" value="YflP"/>
    <property type="match status" value="1"/>
</dbReference>
<dbReference type="EMBL" id="BMIG01000022">
    <property type="protein sequence ID" value="GGB13809.1"/>
    <property type="molecule type" value="Genomic_DNA"/>
</dbReference>
<dbReference type="Gene3D" id="3.40.190.10">
    <property type="entry name" value="Periplasmic binding protein-like II"/>
    <property type="match status" value="1"/>
</dbReference>
<keyword evidence="4" id="KW-1185">Reference proteome</keyword>
<feature type="chain" id="PRO_5037019330" evidence="2">
    <location>
        <begin position="33"/>
        <end position="329"/>
    </location>
</feature>
<dbReference type="InterPro" id="IPR005064">
    <property type="entry name" value="BUG"/>
</dbReference>
<proteinExistence type="inferred from homology"/>
<gene>
    <name evidence="3" type="ORF">GCM10011496_38470</name>
</gene>
<name>A0A916SUD5_9BURK</name>
<keyword evidence="2" id="KW-0732">Signal</keyword>
<evidence type="ECO:0000256" key="1">
    <source>
        <dbReference type="ARBA" id="ARBA00006987"/>
    </source>
</evidence>
<dbReference type="CDD" id="cd07012">
    <property type="entry name" value="PBP2_Bug_TTT"/>
    <property type="match status" value="1"/>
</dbReference>
<evidence type="ECO:0000256" key="2">
    <source>
        <dbReference type="SAM" id="SignalP"/>
    </source>
</evidence>
<comment type="similarity">
    <text evidence="1">Belongs to the UPF0065 (bug) family.</text>
</comment>
<sequence length="329" mass="34888">MTTYTSTATRPFTRMALLGLLPLCLTAAHAQAWPDKPIKLLAPSTAGGPPDVYARALADHLSKTLGQPVVVENVPAVGGMIAAQQIQRAPADGYTLLVTTAGMMTITPNANPKARYQGADFTQICQGVEAALVLAAHPQLGPKTYPQLSQWLKAEKNPTYSSYSPGSPAHFLGYQLSEALKVEMTHIPYKSSPQQITDMIGNVAPLGFVQIATASPHIKAGKLMAFATTGTQRSPQLPDVPTVGEIGLPQLATTVWFGLSAPKGVPAPIVQRLTEAHQQFAGLPDVQARMATAGLTVTPGICGDRFLKNMEAESVRWGRVIKSSGFVVD</sequence>
<accession>A0A916SUD5</accession>
<organism evidence="3 4">
    <name type="scientific">Polaromonas eurypsychrophila</name>
    <dbReference type="NCBI Taxonomy" id="1614635"/>
    <lineage>
        <taxon>Bacteria</taxon>
        <taxon>Pseudomonadati</taxon>
        <taxon>Pseudomonadota</taxon>
        <taxon>Betaproteobacteria</taxon>
        <taxon>Burkholderiales</taxon>
        <taxon>Comamonadaceae</taxon>
        <taxon>Polaromonas</taxon>
    </lineage>
</organism>
<dbReference type="InterPro" id="IPR042100">
    <property type="entry name" value="Bug_dom1"/>
</dbReference>
<dbReference type="PANTHER" id="PTHR42928">
    <property type="entry name" value="TRICARBOXYLATE-BINDING PROTEIN"/>
    <property type="match status" value="1"/>
</dbReference>
<dbReference type="Pfam" id="PF03401">
    <property type="entry name" value="TctC"/>
    <property type="match status" value="1"/>
</dbReference>
<feature type="signal peptide" evidence="2">
    <location>
        <begin position="1"/>
        <end position="32"/>
    </location>
</feature>
<reference evidence="3" key="2">
    <citation type="submission" date="2020-09" db="EMBL/GenBank/DDBJ databases">
        <authorList>
            <person name="Sun Q."/>
            <person name="Zhou Y."/>
        </authorList>
    </citation>
    <scope>NUCLEOTIDE SEQUENCE</scope>
    <source>
        <strain evidence="3">CGMCC 1.15322</strain>
    </source>
</reference>
<dbReference type="SUPFAM" id="SSF53850">
    <property type="entry name" value="Periplasmic binding protein-like II"/>
    <property type="match status" value="1"/>
</dbReference>
<protein>
    <submittedName>
        <fullName evidence="3">MFS transporter</fullName>
    </submittedName>
</protein>
<evidence type="ECO:0000313" key="3">
    <source>
        <dbReference type="EMBL" id="GGB13809.1"/>
    </source>
</evidence>
<dbReference type="AlphaFoldDB" id="A0A916SUD5"/>
<reference evidence="3" key="1">
    <citation type="journal article" date="2014" name="Int. J. Syst. Evol. Microbiol.">
        <title>Complete genome sequence of Corynebacterium casei LMG S-19264T (=DSM 44701T), isolated from a smear-ripened cheese.</title>
        <authorList>
            <consortium name="US DOE Joint Genome Institute (JGI-PGF)"/>
            <person name="Walter F."/>
            <person name="Albersmeier A."/>
            <person name="Kalinowski J."/>
            <person name="Ruckert C."/>
        </authorList>
    </citation>
    <scope>NUCLEOTIDE SEQUENCE</scope>
    <source>
        <strain evidence="3">CGMCC 1.15322</strain>
    </source>
</reference>
<dbReference type="PANTHER" id="PTHR42928:SF5">
    <property type="entry name" value="BLR1237 PROTEIN"/>
    <property type="match status" value="1"/>
</dbReference>